<dbReference type="PROSITE" id="PS01124">
    <property type="entry name" value="HTH_ARAC_FAMILY_2"/>
    <property type="match status" value="1"/>
</dbReference>
<evidence type="ECO:0000256" key="3">
    <source>
        <dbReference type="ARBA" id="ARBA00023163"/>
    </source>
</evidence>
<dbReference type="InterPro" id="IPR009057">
    <property type="entry name" value="Homeodomain-like_sf"/>
</dbReference>
<feature type="domain" description="HTH araC/xylS-type" evidence="4">
    <location>
        <begin position="181"/>
        <end position="279"/>
    </location>
</feature>
<dbReference type="InterPro" id="IPR018062">
    <property type="entry name" value="HTH_AraC-typ_CS"/>
</dbReference>
<dbReference type="InterPro" id="IPR053142">
    <property type="entry name" value="PchR_regulatory_protein"/>
</dbReference>
<comment type="caution">
    <text evidence="5">The sequence shown here is derived from an EMBL/GenBank/DDBJ whole genome shotgun (WGS) entry which is preliminary data.</text>
</comment>
<dbReference type="InterPro" id="IPR018060">
    <property type="entry name" value="HTH_AraC"/>
</dbReference>
<proteinExistence type="predicted"/>
<dbReference type="PANTHER" id="PTHR47893">
    <property type="entry name" value="REGULATORY PROTEIN PCHR"/>
    <property type="match status" value="1"/>
</dbReference>
<evidence type="ECO:0000259" key="4">
    <source>
        <dbReference type="PROSITE" id="PS01124"/>
    </source>
</evidence>
<dbReference type="EMBL" id="JBDJNQ010000003">
    <property type="protein sequence ID" value="MEN5377227.1"/>
    <property type="molecule type" value="Genomic_DNA"/>
</dbReference>
<name>A0ABV0BV33_9SPHI</name>
<dbReference type="SMART" id="SM00342">
    <property type="entry name" value="HTH_ARAC"/>
    <property type="match status" value="1"/>
</dbReference>
<dbReference type="RefSeq" id="WP_346581075.1">
    <property type="nucleotide sequence ID" value="NZ_JBDJLH010000004.1"/>
</dbReference>
<evidence type="ECO:0000313" key="6">
    <source>
        <dbReference type="Proteomes" id="UP001409291"/>
    </source>
</evidence>
<evidence type="ECO:0000256" key="1">
    <source>
        <dbReference type="ARBA" id="ARBA00023015"/>
    </source>
</evidence>
<keyword evidence="2" id="KW-0238">DNA-binding</keyword>
<dbReference type="Proteomes" id="UP001409291">
    <property type="component" value="Unassembled WGS sequence"/>
</dbReference>
<evidence type="ECO:0000256" key="2">
    <source>
        <dbReference type="ARBA" id="ARBA00023125"/>
    </source>
</evidence>
<dbReference type="PANTHER" id="PTHR47893:SF1">
    <property type="entry name" value="REGULATORY PROTEIN PCHR"/>
    <property type="match status" value="1"/>
</dbReference>
<dbReference type="Pfam" id="PF12833">
    <property type="entry name" value="HTH_18"/>
    <property type="match status" value="1"/>
</dbReference>
<accession>A0ABV0BV33</accession>
<dbReference type="PRINTS" id="PR00032">
    <property type="entry name" value="HTHARAC"/>
</dbReference>
<keyword evidence="3" id="KW-0804">Transcription</keyword>
<gene>
    <name evidence="5" type="ORF">ABE541_08145</name>
</gene>
<keyword evidence="6" id="KW-1185">Reference proteome</keyword>
<protein>
    <submittedName>
        <fullName evidence="5">AraC family transcriptional regulator</fullName>
    </submittedName>
</protein>
<keyword evidence="1" id="KW-0805">Transcription regulation</keyword>
<reference evidence="5 6" key="1">
    <citation type="submission" date="2024-04" db="EMBL/GenBank/DDBJ databases">
        <title>WGS of bacteria from Torrens River.</title>
        <authorList>
            <person name="Wyrsch E.R."/>
            <person name="Drigo B."/>
        </authorList>
    </citation>
    <scope>NUCLEOTIDE SEQUENCE [LARGE SCALE GENOMIC DNA]</scope>
    <source>
        <strain evidence="5 6">TWI391</strain>
    </source>
</reference>
<evidence type="ECO:0000313" key="5">
    <source>
        <dbReference type="EMBL" id="MEN5377227.1"/>
    </source>
</evidence>
<organism evidence="5 6">
    <name type="scientific">Sphingobacterium kitahiroshimense</name>
    <dbReference type="NCBI Taxonomy" id="470446"/>
    <lineage>
        <taxon>Bacteria</taxon>
        <taxon>Pseudomonadati</taxon>
        <taxon>Bacteroidota</taxon>
        <taxon>Sphingobacteriia</taxon>
        <taxon>Sphingobacteriales</taxon>
        <taxon>Sphingobacteriaceae</taxon>
        <taxon>Sphingobacterium</taxon>
    </lineage>
</organism>
<dbReference type="SUPFAM" id="SSF46689">
    <property type="entry name" value="Homeodomain-like"/>
    <property type="match status" value="2"/>
</dbReference>
<sequence length="298" mass="34384">MNQEDRIISLYNNIDYEVKLLALNDEFSRLKIDDNSSVLIISMAKTSTIILDQQEIELKEKHSCFYYSQGLDLFLIAKNEKSKICILTFKAGFLNHSEIELGNQEKIEKLFQSSSTLRCFRVPSIHSNALGLIHTQLPESLLSTFYKGTSLNIFCKLVAYLELSTKTESTRLRDIDMEKIKTAKGLIESNLSQNFTISQLARIVGTNEQYLKKHFKQFYGMTVFNFIVDCKMNKAKLMLKEKDVKVSSISQQLGYRHATHFTTAFKKFFGYTPNALRYLFAVFIDNYLAIKDIAMIYI</sequence>
<dbReference type="InterPro" id="IPR020449">
    <property type="entry name" value="Tscrpt_reg_AraC-type_HTH"/>
</dbReference>
<dbReference type="Gene3D" id="1.10.10.60">
    <property type="entry name" value="Homeodomain-like"/>
    <property type="match status" value="1"/>
</dbReference>
<dbReference type="PROSITE" id="PS00041">
    <property type="entry name" value="HTH_ARAC_FAMILY_1"/>
    <property type="match status" value="1"/>
</dbReference>